<accession>D1YI40</accession>
<keyword evidence="4" id="KW-0904">Protein phosphatase</keyword>
<dbReference type="AlphaFoldDB" id="D1YI40"/>
<evidence type="ECO:0000256" key="5">
    <source>
        <dbReference type="ARBA" id="ARBA00051722"/>
    </source>
</evidence>
<dbReference type="GO" id="GO:0004725">
    <property type="term" value="F:protein tyrosine phosphatase activity"/>
    <property type="evidence" value="ECO:0007669"/>
    <property type="project" value="UniProtKB-EC"/>
</dbReference>
<dbReference type="EMBL" id="ADFT01000011">
    <property type="protein sequence ID" value="EFB63273.1"/>
    <property type="molecule type" value="Genomic_DNA"/>
</dbReference>
<organism evidence="6 7">
    <name type="scientific">Lactobacillus gasseri 224-1</name>
    <dbReference type="NCBI Taxonomy" id="679196"/>
    <lineage>
        <taxon>Bacteria</taxon>
        <taxon>Bacillati</taxon>
        <taxon>Bacillota</taxon>
        <taxon>Bacilli</taxon>
        <taxon>Lactobacillales</taxon>
        <taxon>Lactobacillaceae</taxon>
        <taxon>Lactobacillus</taxon>
    </lineage>
</organism>
<dbReference type="InterPro" id="IPR032466">
    <property type="entry name" value="Metal_Hydrolase"/>
</dbReference>
<dbReference type="EC" id="3.1.3.48" evidence="2"/>
<evidence type="ECO:0000256" key="2">
    <source>
        <dbReference type="ARBA" id="ARBA00013064"/>
    </source>
</evidence>
<dbReference type="Proteomes" id="UP000003684">
    <property type="component" value="Unassembled WGS sequence"/>
</dbReference>
<sequence length="84" mass="9146">MVLVDIHSHILPGIDDGSPDLDSSLGLAEAAVADGITHALMTPHTLNGKYLNHKKDVIKETADFQKALKENNIPLTIFLVKKFV</sequence>
<evidence type="ECO:0000313" key="7">
    <source>
        <dbReference type="Proteomes" id="UP000003684"/>
    </source>
</evidence>
<proteinExistence type="inferred from homology"/>
<comment type="caution">
    <text evidence="6">The sequence shown here is derived from an EMBL/GenBank/DDBJ whole genome shotgun (WGS) entry which is preliminary data.</text>
</comment>
<comment type="similarity">
    <text evidence="1">Belongs to the metallo-dependent hydrolases superfamily. CpsB/CapC family.</text>
</comment>
<evidence type="ECO:0000256" key="3">
    <source>
        <dbReference type="ARBA" id="ARBA00022801"/>
    </source>
</evidence>
<dbReference type="InterPro" id="IPR016667">
    <property type="entry name" value="Caps_polysacc_synth_CpsB/CapC"/>
</dbReference>
<dbReference type="Pfam" id="PF19567">
    <property type="entry name" value="CpsB_CapC"/>
    <property type="match status" value="1"/>
</dbReference>
<protein>
    <recommendedName>
        <fullName evidence="2">protein-tyrosine-phosphatase</fullName>
        <ecNumber evidence="2">3.1.3.48</ecNumber>
    </recommendedName>
</protein>
<evidence type="ECO:0000313" key="6">
    <source>
        <dbReference type="EMBL" id="EFB63273.1"/>
    </source>
</evidence>
<dbReference type="SUPFAM" id="SSF51556">
    <property type="entry name" value="Metallo-dependent hydrolases"/>
    <property type="match status" value="1"/>
</dbReference>
<dbReference type="PANTHER" id="PTHR39181">
    <property type="entry name" value="TYROSINE-PROTEIN PHOSPHATASE YWQE"/>
    <property type="match status" value="1"/>
</dbReference>
<evidence type="ECO:0000256" key="1">
    <source>
        <dbReference type="ARBA" id="ARBA00005750"/>
    </source>
</evidence>
<dbReference type="GO" id="GO:0045227">
    <property type="term" value="P:capsule polysaccharide biosynthetic process"/>
    <property type="evidence" value="ECO:0007669"/>
    <property type="project" value="UniProtKB-UniPathway"/>
</dbReference>
<dbReference type="UniPathway" id="UPA00934"/>
<keyword evidence="3" id="KW-0378">Hydrolase</keyword>
<dbReference type="PANTHER" id="PTHR39181:SF1">
    <property type="entry name" value="TYROSINE-PROTEIN PHOSPHATASE YWQE"/>
    <property type="match status" value="1"/>
</dbReference>
<comment type="catalytic activity">
    <reaction evidence="5">
        <text>O-phospho-L-tyrosyl-[protein] + H2O = L-tyrosyl-[protein] + phosphate</text>
        <dbReference type="Rhea" id="RHEA:10684"/>
        <dbReference type="Rhea" id="RHEA-COMP:10136"/>
        <dbReference type="Rhea" id="RHEA-COMP:20101"/>
        <dbReference type="ChEBI" id="CHEBI:15377"/>
        <dbReference type="ChEBI" id="CHEBI:43474"/>
        <dbReference type="ChEBI" id="CHEBI:46858"/>
        <dbReference type="ChEBI" id="CHEBI:61978"/>
        <dbReference type="EC" id="3.1.3.48"/>
    </reaction>
</comment>
<dbReference type="GO" id="GO:0030145">
    <property type="term" value="F:manganese ion binding"/>
    <property type="evidence" value="ECO:0007669"/>
    <property type="project" value="InterPro"/>
</dbReference>
<dbReference type="Gene3D" id="3.20.20.140">
    <property type="entry name" value="Metal-dependent hydrolases"/>
    <property type="match status" value="1"/>
</dbReference>
<gene>
    <name evidence="6" type="ORF">HMPREF9209_0754</name>
</gene>
<name>D1YI40_LACGS</name>
<evidence type="ECO:0000256" key="4">
    <source>
        <dbReference type="ARBA" id="ARBA00022912"/>
    </source>
</evidence>
<reference evidence="6 7" key="1">
    <citation type="submission" date="2009-12" db="EMBL/GenBank/DDBJ databases">
        <title>Genome Sequence of Lactobacillus gasseri 224-1.</title>
        <authorList>
            <person name="Durkin A.S."/>
            <person name="Madupu R."/>
            <person name="Torralba M."/>
            <person name="Methe B."/>
            <person name="Sutton G."/>
            <person name="Strausberg R.L."/>
            <person name="Nelson K.E."/>
        </authorList>
    </citation>
    <scope>NUCLEOTIDE SEQUENCE [LARGE SCALE GENOMIC DNA]</scope>
    <source>
        <strain evidence="6 7">224-1</strain>
    </source>
</reference>